<evidence type="ECO:0000313" key="9">
    <source>
        <dbReference type="Proteomes" id="UP000800200"/>
    </source>
</evidence>
<protein>
    <recommendedName>
        <fullName evidence="6">Large ribosomal subunit protein mL49</fullName>
    </recommendedName>
</protein>
<dbReference type="Proteomes" id="UP000800200">
    <property type="component" value="Unassembled WGS sequence"/>
</dbReference>
<comment type="subcellular location">
    <subcellularLocation>
        <location evidence="1">Mitochondrion</location>
    </subcellularLocation>
</comment>
<dbReference type="OrthoDB" id="19439at2759"/>
<dbReference type="Pfam" id="PF05046">
    <property type="entry name" value="Img2"/>
    <property type="match status" value="1"/>
</dbReference>
<reference evidence="8" key="1">
    <citation type="journal article" date="2020" name="Stud. Mycol.">
        <title>101 Dothideomycetes genomes: a test case for predicting lifestyles and emergence of pathogens.</title>
        <authorList>
            <person name="Haridas S."/>
            <person name="Albert R."/>
            <person name="Binder M."/>
            <person name="Bloem J."/>
            <person name="Labutti K."/>
            <person name="Salamov A."/>
            <person name="Andreopoulos B."/>
            <person name="Baker S."/>
            <person name="Barry K."/>
            <person name="Bills G."/>
            <person name="Bluhm B."/>
            <person name="Cannon C."/>
            <person name="Castanera R."/>
            <person name="Culley D."/>
            <person name="Daum C."/>
            <person name="Ezra D."/>
            <person name="Gonzalez J."/>
            <person name="Henrissat B."/>
            <person name="Kuo A."/>
            <person name="Liang C."/>
            <person name="Lipzen A."/>
            <person name="Lutzoni F."/>
            <person name="Magnuson J."/>
            <person name="Mondo S."/>
            <person name="Nolan M."/>
            <person name="Ohm R."/>
            <person name="Pangilinan J."/>
            <person name="Park H.-J."/>
            <person name="Ramirez L."/>
            <person name="Alfaro M."/>
            <person name="Sun H."/>
            <person name="Tritt A."/>
            <person name="Yoshinaga Y."/>
            <person name="Zwiers L.-H."/>
            <person name="Turgeon B."/>
            <person name="Goodwin S."/>
            <person name="Spatafora J."/>
            <person name="Crous P."/>
            <person name="Grigoriev I."/>
        </authorList>
    </citation>
    <scope>NUCLEOTIDE SEQUENCE</scope>
    <source>
        <strain evidence="8">CBS 207.26</strain>
    </source>
</reference>
<name>A0A6A6D5H9_9PEZI</name>
<dbReference type="PANTHER" id="PTHR13477:SF0">
    <property type="entry name" value="LARGE RIBOSOMAL SUBUNIT PROTEIN ML49"/>
    <property type="match status" value="1"/>
</dbReference>
<evidence type="ECO:0000313" key="8">
    <source>
        <dbReference type="EMBL" id="KAF2174684.1"/>
    </source>
</evidence>
<dbReference type="Gene3D" id="3.30.780.10">
    <property type="entry name" value="SUI1-like domain"/>
    <property type="match status" value="1"/>
</dbReference>
<dbReference type="AlphaFoldDB" id="A0A6A6D5H9"/>
<evidence type="ECO:0000256" key="4">
    <source>
        <dbReference type="ARBA" id="ARBA00023128"/>
    </source>
</evidence>
<evidence type="ECO:0000256" key="6">
    <source>
        <dbReference type="ARBA" id="ARBA00035191"/>
    </source>
</evidence>
<evidence type="ECO:0000256" key="3">
    <source>
        <dbReference type="ARBA" id="ARBA00022980"/>
    </source>
</evidence>
<feature type="compositionally biased region" description="Pro residues" evidence="7">
    <location>
        <begin position="48"/>
        <end position="63"/>
    </location>
</feature>
<keyword evidence="3" id="KW-0689">Ribosomal protein</keyword>
<keyword evidence="4" id="KW-0496">Mitochondrion</keyword>
<feature type="region of interest" description="Disordered" evidence="7">
    <location>
        <begin position="29"/>
        <end position="130"/>
    </location>
</feature>
<proteinExistence type="inferred from homology"/>
<evidence type="ECO:0000256" key="1">
    <source>
        <dbReference type="ARBA" id="ARBA00004173"/>
    </source>
</evidence>
<evidence type="ECO:0000256" key="7">
    <source>
        <dbReference type="SAM" id="MobiDB-lite"/>
    </source>
</evidence>
<dbReference type="InterPro" id="IPR007740">
    <property type="entry name" value="Ribosomal_mL49"/>
</dbReference>
<dbReference type="EMBL" id="ML994790">
    <property type="protein sequence ID" value="KAF2174684.1"/>
    <property type="molecule type" value="Genomic_DNA"/>
</dbReference>
<dbReference type="GO" id="GO:0005762">
    <property type="term" value="C:mitochondrial large ribosomal subunit"/>
    <property type="evidence" value="ECO:0007669"/>
    <property type="project" value="TreeGrafter"/>
</dbReference>
<accession>A0A6A6D5H9</accession>
<gene>
    <name evidence="8" type="ORF">K469DRAFT_705238</name>
</gene>
<comment type="similarity">
    <text evidence="2">Belongs to the mitochondrion-specific ribosomal protein mL49 family.</text>
</comment>
<evidence type="ECO:0000256" key="2">
    <source>
        <dbReference type="ARBA" id="ARBA00005677"/>
    </source>
</evidence>
<keyword evidence="9" id="KW-1185">Reference proteome</keyword>
<organism evidence="8 9">
    <name type="scientific">Zopfia rhizophila CBS 207.26</name>
    <dbReference type="NCBI Taxonomy" id="1314779"/>
    <lineage>
        <taxon>Eukaryota</taxon>
        <taxon>Fungi</taxon>
        <taxon>Dikarya</taxon>
        <taxon>Ascomycota</taxon>
        <taxon>Pezizomycotina</taxon>
        <taxon>Dothideomycetes</taxon>
        <taxon>Dothideomycetes incertae sedis</taxon>
        <taxon>Zopfiaceae</taxon>
        <taxon>Zopfia</taxon>
    </lineage>
</organism>
<keyword evidence="5" id="KW-0687">Ribonucleoprotein</keyword>
<dbReference type="PANTHER" id="PTHR13477">
    <property type="entry name" value="MITOCHONDRIAL 39S RIBOSOMAL PROTEIN L49"/>
    <property type="match status" value="1"/>
</dbReference>
<evidence type="ECO:0000256" key="5">
    <source>
        <dbReference type="ARBA" id="ARBA00023274"/>
    </source>
</evidence>
<sequence length="213" mass="23298">MALLQPILPFLRPLGPPRSSTYRHLLRFSTASRLRVDQSVTSDSSAPTSPPAAPSSQPSPLPETPKEASRAADLAATEALIEADSAQPPVSKPVPSSKSPRSTKHVKKSKPAKSATMTPKLPKDPKLPAPPAYHVARSHNNNYPVYTDYKRGGNLHLTTVRKVTGNLAALRAELRTLLEKDKYEVKINDLTKHVIVKGHHAPQIMDYLKLRGF</sequence>
<dbReference type="GO" id="GO:0006412">
    <property type="term" value="P:translation"/>
    <property type="evidence" value="ECO:0007669"/>
    <property type="project" value="InterPro"/>
</dbReference>
<dbReference type="GO" id="GO:0003735">
    <property type="term" value="F:structural constituent of ribosome"/>
    <property type="evidence" value="ECO:0007669"/>
    <property type="project" value="InterPro"/>
</dbReference>
<feature type="compositionally biased region" description="Basic residues" evidence="7">
    <location>
        <begin position="101"/>
        <end position="111"/>
    </location>
</feature>